<dbReference type="FunCoup" id="A0A5R8QBD2">
    <property type="interactions" value="252"/>
</dbReference>
<keyword evidence="5 10" id="KW-0443">Lipid metabolism</keyword>
<keyword evidence="11" id="KW-0012">Acyltransferase</keyword>
<evidence type="ECO:0000256" key="7">
    <source>
        <dbReference type="ARBA" id="ARBA00023264"/>
    </source>
</evidence>
<dbReference type="AlphaFoldDB" id="A0A5R8QBD2"/>
<comment type="subunit">
    <text evidence="9 10">Homodimer. Probably interacts with PlsY.</text>
</comment>
<sequence>MQKYRLAIDAMGTDNAPKPEVDGAIQAIQTYSNLTITLYGDEAQVRPLLEAAGNPERIAVVHCTEQITNYDESASAFRVKKDSSMVRALQAVKDGEADAVMSAGNTGAYLSAATLMIGRIAGVDRPCLTTVFPTTDKNKKVIFADLGAVADGTAVNITQNAIIANEIAKVILKKDEPTVALLNIGTEEKKGNHLYLQAHQMMKAASGINFVGNIEARDIMAGLADVVVADGFTGNIMLKSHEGMQRAIFTVLKQEIKSGFLTKIGGLLLKSAFKNMRDTLDYTEVGGAVLAGVKVPVIKAHGNSDGFTYFAGLRLGLSFLDAHITEKISDSVQAQAVSKKAIEGNE</sequence>
<dbReference type="GO" id="GO:0043811">
    <property type="term" value="F:phosphate:acyl-[acyl carrier protein] acyltransferase activity"/>
    <property type="evidence" value="ECO:0007669"/>
    <property type="project" value="UniProtKB-UniRule"/>
</dbReference>
<dbReference type="GO" id="GO:0008654">
    <property type="term" value="P:phospholipid biosynthetic process"/>
    <property type="evidence" value="ECO:0007669"/>
    <property type="project" value="UniProtKB-KW"/>
</dbReference>
<dbReference type="EMBL" id="VBWP01000005">
    <property type="protein sequence ID" value="TLG73889.1"/>
    <property type="molecule type" value="Genomic_DNA"/>
</dbReference>
<dbReference type="PIRSF" id="PIRSF002465">
    <property type="entry name" value="Phsphlp_syn_PlsX"/>
    <property type="match status" value="1"/>
</dbReference>
<dbReference type="OrthoDB" id="9806408at2"/>
<dbReference type="Gene3D" id="3.40.718.10">
    <property type="entry name" value="Isopropylmalate Dehydrogenase"/>
    <property type="match status" value="1"/>
</dbReference>
<dbReference type="PANTHER" id="PTHR30100">
    <property type="entry name" value="FATTY ACID/PHOSPHOLIPID SYNTHESIS PROTEIN PLSX"/>
    <property type="match status" value="1"/>
</dbReference>
<dbReference type="RefSeq" id="WP_138191028.1">
    <property type="nucleotide sequence ID" value="NZ_VBWP01000005.1"/>
</dbReference>
<comment type="function">
    <text evidence="10">Catalyzes the reversible formation of acyl-phosphate (acyl-PO(4)) from acyl-[acyl-carrier-protein] (acyl-ACP). This enzyme utilizes acyl-ACP as fatty acyl donor, but not acyl-CoA.</text>
</comment>
<evidence type="ECO:0000256" key="6">
    <source>
        <dbReference type="ARBA" id="ARBA00023209"/>
    </source>
</evidence>
<evidence type="ECO:0000256" key="4">
    <source>
        <dbReference type="ARBA" id="ARBA00022679"/>
    </source>
</evidence>
<evidence type="ECO:0000256" key="3">
    <source>
        <dbReference type="ARBA" id="ARBA00022516"/>
    </source>
</evidence>
<comment type="pathway">
    <text evidence="10">Lipid metabolism; phospholipid metabolism.</text>
</comment>
<reference evidence="11 12" key="1">
    <citation type="submission" date="2019-05" db="EMBL/GenBank/DDBJ databases">
        <title>Culicoidintestinum kansasii gen. nov., sp. nov. from the gastrointestinal tract of the biting midge, Culicoides sonorensis.</title>
        <authorList>
            <person name="Neupane S."/>
            <person name="Ghosh A."/>
            <person name="Gunther S."/>
            <person name="Martin K."/>
            <person name="Zurek L."/>
        </authorList>
    </citation>
    <scope>NUCLEOTIDE SEQUENCE [LARGE SCALE GENOMIC DNA]</scope>
    <source>
        <strain evidence="11 12">CS-1</strain>
    </source>
</reference>
<proteinExistence type="inferred from homology"/>
<comment type="similarity">
    <text evidence="10">Belongs to the PlsX family.</text>
</comment>
<evidence type="ECO:0000256" key="10">
    <source>
        <dbReference type="HAMAP-Rule" id="MF_00019"/>
    </source>
</evidence>
<dbReference type="HAMAP" id="MF_00019">
    <property type="entry name" value="PlsX"/>
    <property type="match status" value="1"/>
</dbReference>
<protein>
    <recommendedName>
        <fullName evidence="8 10">Phosphate acyltransferase</fullName>
        <ecNumber evidence="8 10">2.3.1.274</ecNumber>
    </recommendedName>
    <alternativeName>
        <fullName evidence="10">Acyl-ACP phosphotransacylase</fullName>
    </alternativeName>
    <alternativeName>
        <fullName evidence="10">Acyl-[acyl-carrier-protein]--phosphate acyltransferase</fullName>
    </alternativeName>
    <alternativeName>
        <fullName evidence="10">Phosphate-acyl-ACP acyltransferase</fullName>
    </alternativeName>
</protein>
<dbReference type="GO" id="GO:0006633">
    <property type="term" value="P:fatty acid biosynthetic process"/>
    <property type="evidence" value="ECO:0007669"/>
    <property type="project" value="UniProtKB-UniRule"/>
</dbReference>
<organism evidence="11 12">
    <name type="scientific">Culicoidibacter larvae</name>
    <dbReference type="NCBI Taxonomy" id="2579976"/>
    <lineage>
        <taxon>Bacteria</taxon>
        <taxon>Bacillati</taxon>
        <taxon>Bacillota</taxon>
        <taxon>Culicoidibacteria</taxon>
        <taxon>Culicoidibacterales</taxon>
        <taxon>Culicoidibacteraceae</taxon>
        <taxon>Culicoidibacter</taxon>
    </lineage>
</organism>
<comment type="catalytic activity">
    <reaction evidence="1 10">
        <text>a fatty acyl-[ACP] + phosphate = an acyl phosphate + holo-[ACP]</text>
        <dbReference type="Rhea" id="RHEA:42292"/>
        <dbReference type="Rhea" id="RHEA-COMP:9685"/>
        <dbReference type="Rhea" id="RHEA-COMP:14125"/>
        <dbReference type="ChEBI" id="CHEBI:43474"/>
        <dbReference type="ChEBI" id="CHEBI:59918"/>
        <dbReference type="ChEBI" id="CHEBI:64479"/>
        <dbReference type="ChEBI" id="CHEBI:138651"/>
        <dbReference type="EC" id="2.3.1.274"/>
    </reaction>
</comment>
<dbReference type="Proteomes" id="UP000306912">
    <property type="component" value="Unassembled WGS sequence"/>
</dbReference>
<evidence type="ECO:0000313" key="12">
    <source>
        <dbReference type="Proteomes" id="UP000306912"/>
    </source>
</evidence>
<dbReference type="UniPathway" id="UPA00085"/>
<dbReference type="PANTHER" id="PTHR30100:SF1">
    <property type="entry name" value="PHOSPHATE ACYLTRANSFERASE"/>
    <property type="match status" value="1"/>
</dbReference>
<evidence type="ECO:0000256" key="9">
    <source>
        <dbReference type="ARBA" id="ARBA00046608"/>
    </source>
</evidence>
<keyword evidence="3 10" id="KW-0444">Lipid biosynthesis</keyword>
<dbReference type="InParanoid" id="A0A5R8QBD2"/>
<name>A0A5R8QBD2_9FIRM</name>
<dbReference type="InterPro" id="IPR003664">
    <property type="entry name" value="FA_synthesis"/>
</dbReference>
<keyword evidence="12" id="KW-1185">Reference proteome</keyword>
<keyword evidence="4 10" id="KW-0808">Transferase</keyword>
<keyword evidence="2 10" id="KW-0963">Cytoplasm</keyword>
<dbReference type="Pfam" id="PF02504">
    <property type="entry name" value="FA_synthesis"/>
    <property type="match status" value="1"/>
</dbReference>
<evidence type="ECO:0000313" key="11">
    <source>
        <dbReference type="EMBL" id="TLG73889.1"/>
    </source>
</evidence>
<comment type="subcellular location">
    <subcellularLocation>
        <location evidence="10">Cytoplasm</location>
    </subcellularLocation>
    <text evidence="10">Associated with the membrane possibly through PlsY.</text>
</comment>
<dbReference type="InterPro" id="IPR012281">
    <property type="entry name" value="Phospholipid_synth_PlsX-like"/>
</dbReference>
<accession>A0A5R8QBD2</accession>
<dbReference type="GO" id="GO:0005737">
    <property type="term" value="C:cytoplasm"/>
    <property type="evidence" value="ECO:0007669"/>
    <property type="project" value="UniProtKB-SubCell"/>
</dbReference>
<evidence type="ECO:0000256" key="1">
    <source>
        <dbReference type="ARBA" id="ARBA00001232"/>
    </source>
</evidence>
<comment type="caution">
    <text evidence="11">The sequence shown here is derived from an EMBL/GenBank/DDBJ whole genome shotgun (WGS) entry which is preliminary data.</text>
</comment>
<dbReference type="NCBIfam" id="TIGR00182">
    <property type="entry name" value="plsX"/>
    <property type="match status" value="1"/>
</dbReference>
<evidence type="ECO:0000256" key="8">
    <source>
        <dbReference type="ARBA" id="ARBA00024069"/>
    </source>
</evidence>
<evidence type="ECO:0000256" key="5">
    <source>
        <dbReference type="ARBA" id="ARBA00023098"/>
    </source>
</evidence>
<keyword evidence="6 10" id="KW-0594">Phospholipid biosynthesis</keyword>
<evidence type="ECO:0000256" key="2">
    <source>
        <dbReference type="ARBA" id="ARBA00022490"/>
    </source>
</evidence>
<gene>
    <name evidence="10 11" type="primary">plsX</name>
    <name evidence="11" type="ORF">FEZ08_07090</name>
</gene>
<dbReference type="EC" id="2.3.1.274" evidence="8 10"/>
<keyword evidence="7 10" id="KW-1208">Phospholipid metabolism</keyword>
<dbReference type="SUPFAM" id="SSF53659">
    <property type="entry name" value="Isocitrate/Isopropylmalate dehydrogenase-like"/>
    <property type="match status" value="1"/>
</dbReference>